<dbReference type="EMBL" id="CP053452">
    <property type="protein sequence ID" value="QJW96556.1"/>
    <property type="molecule type" value="Genomic_DNA"/>
</dbReference>
<dbReference type="InterPro" id="IPR001611">
    <property type="entry name" value="Leu-rich_rpt"/>
</dbReference>
<evidence type="ECO:0000313" key="2">
    <source>
        <dbReference type="Proteomes" id="UP000503447"/>
    </source>
</evidence>
<dbReference type="SUPFAM" id="SSF52047">
    <property type="entry name" value="RNI-like"/>
    <property type="match status" value="1"/>
</dbReference>
<proteinExistence type="predicted"/>
<gene>
    <name evidence="1" type="ORF">FTUN_4113</name>
</gene>
<sequence length="411" mass="45568">MRDVFERAIIENPDDVASYSAYADWLQEQGDPRGEFIAVQLALEDESRPKEAREALKARETELLAEYEREWLGELAQFVLDAEPVYRDIPRIEAEFTRGWLTGLECRSLSVNEARALARTPEGKMLRRLLVHGAAYETSGDAPARGSDSCYAPGPDVPENIDQYDGPSLYALTHVPHLAGVRVFRYGDGPTVPGDDGERHGPCHTSGAFVHGVVARMPQLEELYLYAHSMEPAALFALPLSRLRILRVDHEMSYPLDVLAANSLLGNLTHILCHPHAQRPEDPHAYIRLDQLRALCRSPHLPRLTYLQLCLTDFGDEGAEEVIASGVLKRLRVLDLSYGCMTDSGAIALAACSDLKNLSLLDLTMNSLTEVGIAALTATGVPFKADQQHAEHPSRIDEHGYLEYLSYGDIE</sequence>
<evidence type="ECO:0000313" key="1">
    <source>
        <dbReference type="EMBL" id="QJW96556.1"/>
    </source>
</evidence>
<dbReference type="KEGG" id="ftj:FTUN_4113"/>
<dbReference type="InterPro" id="IPR014338">
    <property type="entry name" value="CHP02996_rpt-companion-dom"/>
</dbReference>
<dbReference type="NCBIfam" id="TIGR02996">
    <property type="entry name" value="rpt_mate_G_obs"/>
    <property type="match status" value="1"/>
</dbReference>
<name>A0A6M5YT07_9BACT</name>
<organism evidence="1 2">
    <name type="scientific">Frigoriglobus tundricola</name>
    <dbReference type="NCBI Taxonomy" id="2774151"/>
    <lineage>
        <taxon>Bacteria</taxon>
        <taxon>Pseudomonadati</taxon>
        <taxon>Planctomycetota</taxon>
        <taxon>Planctomycetia</taxon>
        <taxon>Gemmatales</taxon>
        <taxon>Gemmataceae</taxon>
        <taxon>Frigoriglobus</taxon>
    </lineage>
</organism>
<dbReference type="Pfam" id="PF13516">
    <property type="entry name" value="LRR_6"/>
    <property type="match status" value="1"/>
</dbReference>
<dbReference type="InterPro" id="IPR032675">
    <property type="entry name" value="LRR_dom_sf"/>
</dbReference>
<evidence type="ECO:0008006" key="3">
    <source>
        <dbReference type="Google" id="ProtNLM"/>
    </source>
</evidence>
<reference evidence="2" key="1">
    <citation type="submission" date="2020-05" db="EMBL/GenBank/DDBJ databases">
        <title>Frigoriglobus tundricola gen. nov., sp. nov., a psychrotolerant cellulolytic planctomycete of the family Gemmataceae with two divergent copies of 16S rRNA gene.</title>
        <authorList>
            <person name="Kulichevskaya I.S."/>
            <person name="Ivanova A.A."/>
            <person name="Naumoff D.G."/>
            <person name="Beletsky A.V."/>
            <person name="Rijpstra W.I.C."/>
            <person name="Sinninghe Damste J.S."/>
            <person name="Mardanov A.V."/>
            <person name="Ravin N.V."/>
            <person name="Dedysh S.N."/>
        </authorList>
    </citation>
    <scope>NUCLEOTIDE SEQUENCE [LARGE SCALE GENOMIC DNA]</scope>
    <source>
        <strain evidence="2">PL17</strain>
    </source>
</reference>
<dbReference type="Proteomes" id="UP000503447">
    <property type="component" value="Chromosome"/>
</dbReference>
<accession>A0A6M5YT07</accession>
<keyword evidence="2" id="KW-1185">Reference proteome</keyword>
<dbReference type="RefSeq" id="WP_171472113.1">
    <property type="nucleotide sequence ID" value="NZ_CP053452.2"/>
</dbReference>
<dbReference type="Gene3D" id="3.80.10.10">
    <property type="entry name" value="Ribonuclease Inhibitor"/>
    <property type="match status" value="1"/>
</dbReference>
<protein>
    <recommendedName>
        <fullName evidence="3">TIGR02996 domain-containing protein</fullName>
    </recommendedName>
</protein>
<dbReference type="AlphaFoldDB" id="A0A6M5YT07"/>